<dbReference type="EMBL" id="MGGR01000010">
    <property type="protein sequence ID" value="OGM33980.1"/>
    <property type="molecule type" value="Genomic_DNA"/>
</dbReference>
<gene>
    <name evidence="1" type="ORF">A3D01_03545</name>
</gene>
<evidence type="ECO:0000313" key="2">
    <source>
        <dbReference type="Proteomes" id="UP000177169"/>
    </source>
</evidence>
<name>A0A1F7Z3J8_9BACT</name>
<dbReference type="InterPro" id="IPR029062">
    <property type="entry name" value="Class_I_gatase-like"/>
</dbReference>
<dbReference type="Proteomes" id="UP000177169">
    <property type="component" value="Unassembled WGS sequence"/>
</dbReference>
<proteinExistence type="predicted"/>
<protein>
    <recommendedName>
        <fullName evidence="3">DJ-1/PfpI domain-containing protein</fullName>
    </recommendedName>
</protein>
<evidence type="ECO:0008006" key="3">
    <source>
        <dbReference type="Google" id="ProtNLM"/>
    </source>
</evidence>
<evidence type="ECO:0000313" key="1">
    <source>
        <dbReference type="EMBL" id="OGM33980.1"/>
    </source>
</evidence>
<accession>A0A1F7Z3J8</accession>
<sequence length="207" mass="23705">MKLLFRGGLNKRDPDGWKKSYLYEYTGAINKLIGIGKKVSFVTMAKPDHYYDQYIVPQFGNSVDIIGNGIEDVDWNMYDLIFLCGGDTVPLKEGLLKKKFNFDILKKDAVVLADSAGAMLMAPYFYETEDRMAIDFIEGIYPETQTIVIVHVNNPKYCSGVLIRKVGDFAKEKGFNVLKLKENETKLFDEQNGKFVDFKFEELFDKD</sequence>
<reference evidence="1 2" key="1">
    <citation type="journal article" date="2016" name="Nat. Commun.">
        <title>Thousands of microbial genomes shed light on interconnected biogeochemical processes in an aquifer system.</title>
        <authorList>
            <person name="Anantharaman K."/>
            <person name="Brown C.T."/>
            <person name="Hug L.A."/>
            <person name="Sharon I."/>
            <person name="Castelle C.J."/>
            <person name="Probst A.J."/>
            <person name="Thomas B.C."/>
            <person name="Singh A."/>
            <person name="Wilkins M.J."/>
            <person name="Karaoz U."/>
            <person name="Brodie E.L."/>
            <person name="Williams K.H."/>
            <person name="Hubbard S.S."/>
            <person name="Banfield J.F."/>
        </authorList>
    </citation>
    <scope>NUCLEOTIDE SEQUENCE [LARGE SCALE GENOMIC DNA]</scope>
</reference>
<comment type="caution">
    <text evidence="1">The sequence shown here is derived from an EMBL/GenBank/DDBJ whole genome shotgun (WGS) entry which is preliminary data.</text>
</comment>
<dbReference type="Gene3D" id="3.40.50.880">
    <property type="match status" value="1"/>
</dbReference>
<organism evidence="1 2">
    <name type="scientific">Candidatus Woesebacteria bacterium RIFCSPHIGHO2_02_FULL_39_13</name>
    <dbReference type="NCBI Taxonomy" id="1802505"/>
    <lineage>
        <taxon>Bacteria</taxon>
        <taxon>Candidatus Woeseibacteriota</taxon>
    </lineage>
</organism>
<dbReference type="AlphaFoldDB" id="A0A1F7Z3J8"/>